<evidence type="ECO:0000313" key="2">
    <source>
        <dbReference type="Proteomes" id="UP000262172"/>
    </source>
</evidence>
<proteinExistence type="predicted"/>
<gene>
    <name evidence="1" type="ORF">DY023_06595</name>
</gene>
<name>A0A371NV97_9MICO</name>
<dbReference type="Proteomes" id="UP000262172">
    <property type="component" value="Unassembled WGS sequence"/>
</dbReference>
<dbReference type="RefSeq" id="WP_116241552.1">
    <property type="nucleotide sequence ID" value="NZ_QUAB01000036.1"/>
</dbReference>
<reference evidence="1 2" key="1">
    <citation type="submission" date="2018-08" db="EMBL/GenBank/DDBJ databases">
        <title>Isolation, diversity and antifungal activity of Actinobacteria from cow dung.</title>
        <authorList>
            <person name="Ling L."/>
        </authorList>
    </citation>
    <scope>NUCLEOTIDE SEQUENCE [LARGE SCALE GENOMIC DNA]</scope>
    <source>
        <strain evidence="1 2">NEAU-LLE</strain>
    </source>
</reference>
<sequence>MTKLQPIRVHPSFHTPAGAAVYVTRDRRSILTSIRVDRLPIADATPAQCAAVRDLAISEWVMHVAPMLEEARETSYCADPTFWQFWILSTRERAVIQELHRIEREVR</sequence>
<dbReference type="EMBL" id="QUAB01000036">
    <property type="protein sequence ID" value="REJ06294.1"/>
    <property type="molecule type" value="Genomic_DNA"/>
</dbReference>
<protein>
    <submittedName>
        <fullName evidence="1">Uncharacterized protein</fullName>
    </submittedName>
</protein>
<organism evidence="1 2">
    <name type="scientific">Microbacterium bovistercoris</name>
    <dbReference type="NCBI Taxonomy" id="2293570"/>
    <lineage>
        <taxon>Bacteria</taxon>
        <taxon>Bacillati</taxon>
        <taxon>Actinomycetota</taxon>
        <taxon>Actinomycetes</taxon>
        <taxon>Micrococcales</taxon>
        <taxon>Microbacteriaceae</taxon>
        <taxon>Microbacterium</taxon>
    </lineage>
</organism>
<accession>A0A371NV97</accession>
<dbReference type="AlphaFoldDB" id="A0A371NV97"/>
<evidence type="ECO:0000313" key="1">
    <source>
        <dbReference type="EMBL" id="REJ06294.1"/>
    </source>
</evidence>
<comment type="caution">
    <text evidence="1">The sequence shown here is derived from an EMBL/GenBank/DDBJ whole genome shotgun (WGS) entry which is preliminary data.</text>
</comment>
<keyword evidence="2" id="KW-1185">Reference proteome</keyword>